<organism evidence="19 20">
    <name type="scientific">Lophiostoma macrostomum CBS 122681</name>
    <dbReference type="NCBI Taxonomy" id="1314788"/>
    <lineage>
        <taxon>Eukaryota</taxon>
        <taxon>Fungi</taxon>
        <taxon>Dikarya</taxon>
        <taxon>Ascomycota</taxon>
        <taxon>Pezizomycotina</taxon>
        <taxon>Dothideomycetes</taxon>
        <taxon>Pleosporomycetidae</taxon>
        <taxon>Pleosporales</taxon>
        <taxon>Lophiostomataceae</taxon>
        <taxon>Lophiostoma</taxon>
    </lineage>
</organism>
<dbReference type="GO" id="GO:0046872">
    <property type="term" value="F:metal ion binding"/>
    <property type="evidence" value="ECO:0007669"/>
    <property type="project" value="UniProtKB-UniRule"/>
</dbReference>
<evidence type="ECO:0000313" key="20">
    <source>
        <dbReference type="Proteomes" id="UP000799324"/>
    </source>
</evidence>
<evidence type="ECO:0000256" key="5">
    <source>
        <dbReference type="ARBA" id="ARBA00022525"/>
    </source>
</evidence>
<dbReference type="GO" id="GO:0005576">
    <property type="term" value="C:extracellular region"/>
    <property type="evidence" value="ECO:0007669"/>
    <property type="project" value="UniProtKB-SubCell"/>
</dbReference>
<evidence type="ECO:0000256" key="11">
    <source>
        <dbReference type="ARBA" id="ARBA00023136"/>
    </source>
</evidence>
<keyword evidence="8 15" id="KW-0479">Metal-binding</keyword>
<evidence type="ECO:0000256" key="16">
    <source>
        <dbReference type="SAM" id="MobiDB-lite"/>
    </source>
</evidence>
<evidence type="ECO:0000256" key="13">
    <source>
        <dbReference type="ARBA" id="ARBA00023180"/>
    </source>
</evidence>
<keyword evidence="9" id="KW-0732">Signal</keyword>
<proteinExistence type="inferred from homology"/>
<feature type="region of interest" description="Disordered" evidence="16">
    <location>
        <begin position="287"/>
        <end position="312"/>
    </location>
</feature>
<dbReference type="Pfam" id="PF05730">
    <property type="entry name" value="CFEM"/>
    <property type="match status" value="1"/>
</dbReference>
<keyword evidence="7" id="KW-0336">GPI-anchor</keyword>
<dbReference type="OrthoDB" id="3767534at2759"/>
<evidence type="ECO:0000256" key="17">
    <source>
        <dbReference type="SAM" id="Phobius"/>
    </source>
</evidence>
<dbReference type="PANTHER" id="PTHR37928:SF2">
    <property type="entry name" value="GPI ANCHORED CFEM DOMAIN PROTEIN (AFU_ORTHOLOGUE AFUA_6G10580)"/>
    <property type="match status" value="1"/>
</dbReference>
<gene>
    <name evidence="19" type="ORF">K491DRAFT_718842</name>
</gene>
<feature type="transmembrane region" description="Helical" evidence="17">
    <location>
        <begin position="230"/>
        <end position="251"/>
    </location>
</feature>
<dbReference type="GO" id="GO:0005886">
    <property type="term" value="C:plasma membrane"/>
    <property type="evidence" value="ECO:0007669"/>
    <property type="project" value="UniProtKB-SubCell"/>
</dbReference>
<accession>A0A6A6SZR4</accession>
<evidence type="ECO:0000256" key="4">
    <source>
        <dbReference type="ARBA" id="ARBA00022475"/>
    </source>
</evidence>
<sequence>MRFLTYTQTPPTLLVIALLRVSYLRSVFAVPYPARPLAIRQSSLDNLALPDCALQCFLVSLTNDGCETETDFKCHCQKGLILSSAASCLKSKCESADREKAVQQVASGCNSVGVDIGGGDDNGSTSTSTDDNPSLTVGPSSTDASKASTTQENSPSNAAAPTSSTFDSSTPTSDPASGPTNPVEPTTSHTDPSQGVGTTTSTRSNLPSSPTNTPLALLPTDRQLSSGAKAGISVSVTVLAATVLITLFLYIRRLKAELRAAQAAAGVPESVWRAHISTVAAPAPISRRRSWRERMGRSPPGSPGSPGDMHERMDGSAVLKKKRGNVLSVVVEGVEEDETASMERMVHEPVPGQKEGLVDPLELDGEYTGLVELPTSVTPRTRSRERSRDRGSSLGEASRPSTSERGRWLER</sequence>
<comment type="subcellular location">
    <subcellularLocation>
        <location evidence="1">Cell membrane</location>
        <topology evidence="1">Lipid-anchor</topology>
        <topology evidence="1">GPI-anchor</topology>
    </subcellularLocation>
    <subcellularLocation>
        <location evidence="2">Secreted</location>
    </subcellularLocation>
</comment>
<dbReference type="InterPro" id="IPR051735">
    <property type="entry name" value="CFEM_domain"/>
</dbReference>
<feature type="compositionally biased region" description="Low complexity" evidence="16">
    <location>
        <begin position="122"/>
        <end position="136"/>
    </location>
</feature>
<feature type="compositionally biased region" description="Polar residues" evidence="16">
    <location>
        <begin position="183"/>
        <end position="214"/>
    </location>
</feature>
<keyword evidence="10 15" id="KW-0408">Iron</keyword>
<keyword evidence="14" id="KW-0449">Lipoprotein</keyword>
<evidence type="ECO:0000256" key="9">
    <source>
        <dbReference type="ARBA" id="ARBA00022729"/>
    </source>
</evidence>
<dbReference type="GO" id="GO:0098552">
    <property type="term" value="C:side of membrane"/>
    <property type="evidence" value="ECO:0007669"/>
    <property type="project" value="UniProtKB-KW"/>
</dbReference>
<feature type="region of interest" description="Disordered" evidence="16">
    <location>
        <begin position="367"/>
        <end position="411"/>
    </location>
</feature>
<feature type="compositionally biased region" description="Basic and acidic residues" evidence="16">
    <location>
        <begin position="402"/>
        <end position="411"/>
    </location>
</feature>
<feature type="binding site" description="axial binding residue" evidence="15">
    <location>
        <position position="71"/>
    </location>
    <ligand>
        <name>heme</name>
        <dbReference type="ChEBI" id="CHEBI:30413"/>
    </ligand>
    <ligandPart>
        <name>Fe</name>
        <dbReference type="ChEBI" id="CHEBI:18248"/>
    </ligandPart>
</feature>
<evidence type="ECO:0000256" key="10">
    <source>
        <dbReference type="ARBA" id="ARBA00023004"/>
    </source>
</evidence>
<keyword evidence="5" id="KW-0964">Secreted</keyword>
<dbReference type="Proteomes" id="UP000799324">
    <property type="component" value="Unassembled WGS sequence"/>
</dbReference>
<keyword evidence="20" id="KW-1185">Reference proteome</keyword>
<feature type="region of interest" description="Disordered" evidence="16">
    <location>
        <begin position="111"/>
        <end position="218"/>
    </location>
</feature>
<dbReference type="PANTHER" id="PTHR37928">
    <property type="entry name" value="CFEM DOMAIN PROTEIN (AFU_ORTHOLOGUE AFUA_6G14090)"/>
    <property type="match status" value="1"/>
</dbReference>
<evidence type="ECO:0000256" key="6">
    <source>
        <dbReference type="ARBA" id="ARBA00022617"/>
    </source>
</evidence>
<protein>
    <recommendedName>
        <fullName evidence="18">CFEM domain-containing protein</fullName>
    </recommendedName>
</protein>
<keyword evidence="17" id="KW-1133">Transmembrane helix</keyword>
<feature type="compositionally biased region" description="Polar residues" evidence="16">
    <location>
        <begin position="137"/>
        <end position="152"/>
    </location>
</feature>
<dbReference type="PROSITE" id="PS52012">
    <property type="entry name" value="CFEM"/>
    <property type="match status" value="1"/>
</dbReference>
<dbReference type="InterPro" id="IPR008427">
    <property type="entry name" value="Extracellular_membr_CFEM_dom"/>
</dbReference>
<keyword evidence="6 15" id="KW-0349">Heme</keyword>
<evidence type="ECO:0000256" key="8">
    <source>
        <dbReference type="ARBA" id="ARBA00022723"/>
    </source>
</evidence>
<feature type="compositionally biased region" description="Basic and acidic residues" evidence="16">
    <location>
        <begin position="382"/>
        <end position="391"/>
    </location>
</feature>
<dbReference type="EMBL" id="MU004399">
    <property type="protein sequence ID" value="KAF2652547.1"/>
    <property type="molecule type" value="Genomic_DNA"/>
</dbReference>
<feature type="compositionally biased region" description="Low complexity" evidence="16">
    <location>
        <begin position="153"/>
        <end position="180"/>
    </location>
</feature>
<evidence type="ECO:0000259" key="18">
    <source>
        <dbReference type="PROSITE" id="PS52012"/>
    </source>
</evidence>
<evidence type="ECO:0000256" key="1">
    <source>
        <dbReference type="ARBA" id="ARBA00004609"/>
    </source>
</evidence>
<evidence type="ECO:0000256" key="12">
    <source>
        <dbReference type="ARBA" id="ARBA00023157"/>
    </source>
</evidence>
<evidence type="ECO:0000256" key="14">
    <source>
        <dbReference type="ARBA" id="ARBA00023288"/>
    </source>
</evidence>
<evidence type="ECO:0000256" key="15">
    <source>
        <dbReference type="PROSITE-ProRule" id="PRU01356"/>
    </source>
</evidence>
<reference evidence="19" key="1">
    <citation type="journal article" date="2020" name="Stud. Mycol.">
        <title>101 Dothideomycetes genomes: a test case for predicting lifestyles and emergence of pathogens.</title>
        <authorList>
            <person name="Haridas S."/>
            <person name="Albert R."/>
            <person name="Binder M."/>
            <person name="Bloem J."/>
            <person name="Labutti K."/>
            <person name="Salamov A."/>
            <person name="Andreopoulos B."/>
            <person name="Baker S."/>
            <person name="Barry K."/>
            <person name="Bills G."/>
            <person name="Bluhm B."/>
            <person name="Cannon C."/>
            <person name="Castanera R."/>
            <person name="Culley D."/>
            <person name="Daum C."/>
            <person name="Ezra D."/>
            <person name="Gonzalez J."/>
            <person name="Henrissat B."/>
            <person name="Kuo A."/>
            <person name="Liang C."/>
            <person name="Lipzen A."/>
            <person name="Lutzoni F."/>
            <person name="Magnuson J."/>
            <person name="Mondo S."/>
            <person name="Nolan M."/>
            <person name="Ohm R."/>
            <person name="Pangilinan J."/>
            <person name="Park H.-J."/>
            <person name="Ramirez L."/>
            <person name="Alfaro M."/>
            <person name="Sun H."/>
            <person name="Tritt A."/>
            <person name="Yoshinaga Y."/>
            <person name="Zwiers L.-H."/>
            <person name="Turgeon B."/>
            <person name="Goodwin S."/>
            <person name="Spatafora J."/>
            <person name="Crous P."/>
            <person name="Grigoriev I."/>
        </authorList>
    </citation>
    <scope>NUCLEOTIDE SEQUENCE</scope>
    <source>
        <strain evidence="19">CBS 122681</strain>
    </source>
</reference>
<keyword evidence="12 15" id="KW-1015">Disulfide bond</keyword>
<keyword evidence="4" id="KW-1003">Cell membrane</keyword>
<comment type="similarity">
    <text evidence="3">Belongs to the RBT5 family.</text>
</comment>
<comment type="caution">
    <text evidence="15">Lacks conserved residue(s) required for the propagation of feature annotation.</text>
</comment>
<dbReference type="SMART" id="SM00747">
    <property type="entry name" value="CFEM"/>
    <property type="match status" value="1"/>
</dbReference>
<keyword evidence="11 17" id="KW-0472">Membrane</keyword>
<evidence type="ECO:0000256" key="7">
    <source>
        <dbReference type="ARBA" id="ARBA00022622"/>
    </source>
</evidence>
<dbReference type="AlphaFoldDB" id="A0A6A6SZR4"/>
<evidence type="ECO:0000256" key="3">
    <source>
        <dbReference type="ARBA" id="ARBA00010031"/>
    </source>
</evidence>
<name>A0A6A6SZR4_9PLEO</name>
<evidence type="ECO:0000313" key="19">
    <source>
        <dbReference type="EMBL" id="KAF2652547.1"/>
    </source>
</evidence>
<evidence type="ECO:0000256" key="2">
    <source>
        <dbReference type="ARBA" id="ARBA00004613"/>
    </source>
</evidence>
<keyword evidence="17" id="KW-0812">Transmembrane</keyword>
<keyword evidence="13" id="KW-0325">Glycoprotein</keyword>
<feature type="domain" description="CFEM" evidence="18">
    <location>
        <begin position="22"/>
        <end position="136"/>
    </location>
</feature>
<feature type="disulfide bond" evidence="15">
    <location>
        <begin position="76"/>
        <end position="109"/>
    </location>
</feature>